<accession>A0AAV2SCN0</accession>
<organism evidence="5 6">
    <name type="scientific">Meganyctiphanes norvegica</name>
    <name type="common">Northern krill</name>
    <name type="synonym">Thysanopoda norvegica</name>
    <dbReference type="NCBI Taxonomy" id="48144"/>
    <lineage>
        <taxon>Eukaryota</taxon>
        <taxon>Metazoa</taxon>
        <taxon>Ecdysozoa</taxon>
        <taxon>Arthropoda</taxon>
        <taxon>Crustacea</taxon>
        <taxon>Multicrustacea</taxon>
        <taxon>Malacostraca</taxon>
        <taxon>Eumalacostraca</taxon>
        <taxon>Eucarida</taxon>
        <taxon>Euphausiacea</taxon>
        <taxon>Euphausiidae</taxon>
        <taxon>Meganyctiphanes</taxon>
    </lineage>
</organism>
<keyword evidence="3" id="KW-0393">Immunoglobulin domain</keyword>
<dbReference type="PROSITE" id="PS50835">
    <property type="entry name" value="IG_LIKE"/>
    <property type="match status" value="2"/>
</dbReference>
<gene>
    <name evidence="5" type="ORF">MNOR_LOCUS35930</name>
</gene>
<evidence type="ECO:0000256" key="2">
    <source>
        <dbReference type="ARBA" id="ARBA00023157"/>
    </source>
</evidence>
<keyword evidence="1" id="KW-0677">Repeat</keyword>
<dbReference type="InterPro" id="IPR051170">
    <property type="entry name" value="Neural/epithelial_adhesion"/>
</dbReference>
<dbReference type="PANTHER" id="PTHR12231">
    <property type="entry name" value="CTX-RELATED TYPE I TRANSMEMBRANE PROTEIN"/>
    <property type="match status" value="1"/>
</dbReference>
<feature type="non-terminal residue" evidence="5">
    <location>
        <position position="1"/>
    </location>
</feature>
<keyword evidence="2" id="KW-1015">Disulfide bond</keyword>
<evidence type="ECO:0000256" key="1">
    <source>
        <dbReference type="ARBA" id="ARBA00022737"/>
    </source>
</evidence>
<feature type="domain" description="Ig-like" evidence="4">
    <location>
        <begin position="1"/>
        <end position="62"/>
    </location>
</feature>
<dbReference type="Pfam" id="PF07679">
    <property type="entry name" value="I-set"/>
    <property type="match status" value="1"/>
</dbReference>
<dbReference type="InterPro" id="IPR036179">
    <property type="entry name" value="Ig-like_dom_sf"/>
</dbReference>
<evidence type="ECO:0000313" key="5">
    <source>
        <dbReference type="EMBL" id="CAL4185280.1"/>
    </source>
</evidence>
<feature type="domain" description="Ig-like" evidence="4">
    <location>
        <begin position="72"/>
        <end position="123"/>
    </location>
</feature>
<dbReference type="Proteomes" id="UP001497623">
    <property type="component" value="Unassembled WGS sequence"/>
</dbReference>
<proteinExistence type="predicted"/>
<evidence type="ECO:0000313" key="6">
    <source>
        <dbReference type="Proteomes" id="UP001497623"/>
    </source>
</evidence>
<name>A0AAV2SCN0_MEGNR</name>
<dbReference type="AlphaFoldDB" id="A0AAV2SCN0"/>
<dbReference type="Gene3D" id="2.60.40.10">
    <property type="entry name" value="Immunoglobulins"/>
    <property type="match status" value="2"/>
</dbReference>
<keyword evidence="6" id="KW-1185">Reference proteome</keyword>
<dbReference type="InterPro" id="IPR013098">
    <property type="entry name" value="Ig_I-set"/>
</dbReference>
<dbReference type="PANTHER" id="PTHR12231:SF247">
    <property type="entry name" value="DPR-INTERACTING PROTEIN DELTA, ISOFORM D"/>
    <property type="match status" value="1"/>
</dbReference>
<dbReference type="Pfam" id="PF13927">
    <property type="entry name" value="Ig_3"/>
    <property type="match status" value="1"/>
</dbReference>
<comment type="caution">
    <text evidence="5">The sequence shown here is derived from an EMBL/GenBank/DDBJ whole genome shotgun (WGS) entry which is preliminary data.</text>
</comment>
<protein>
    <recommendedName>
        <fullName evidence="4">Ig-like domain-containing protein</fullName>
    </recommendedName>
</protein>
<dbReference type="InterPro" id="IPR013783">
    <property type="entry name" value="Ig-like_fold"/>
</dbReference>
<evidence type="ECO:0000259" key="4">
    <source>
        <dbReference type="PROSITE" id="PS50835"/>
    </source>
</evidence>
<dbReference type="EMBL" id="CAXKWB010062434">
    <property type="protein sequence ID" value="CAL4185280.1"/>
    <property type="molecule type" value="Genomic_DNA"/>
</dbReference>
<sequence length="123" mass="13945">VAWFHMGRKMLLTIDNNIVTRIPRFSVSKDDDITWTLHISDITKEDSGQYDCRVNTEPVTTQSHFLDVVVPPNIVDKRSSQSSVTVHEHGNVTLTCEAEGNPEPTISWIREGNRTITVGKRKK</sequence>
<reference evidence="5 6" key="1">
    <citation type="submission" date="2024-05" db="EMBL/GenBank/DDBJ databases">
        <authorList>
            <person name="Wallberg A."/>
        </authorList>
    </citation>
    <scope>NUCLEOTIDE SEQUENCE [LARGE SCALE GENOMIC DNA]</scope>
</reference>
<evidence type="ECO:0000256" key="3">
    <source>
        <dbReference type="ARBA" id="ARBA00023319"/>
    </source>
</evidence>
<dbReference type="GO" id="GO:0043005">
    <property type="term" value="C:neuron projection"/>
    <property type="evidence" value="ECO:0007669"/>
    <property type="project" value="TreeGrafter"/>
</dbReference>
<dbReference type="InterPro" id="IPR007110">
    <property type="entry name" value="Ig-like_dom"/>
</dbReference>
<feature type="non-terminal residue" evidence="5">
    <location>
        <position position="123"/>
    </location>
</feature>
<dbReference type="SUPFAM" id="SSF48726">
    <property type="entry name" value="Immunoglobulin"/>
    <property type="match status" value="2"/>
</dbReference>